<dbReference type="Gene3D" id="1.10.3730.20">
    <property type="match status" value="1"/>
</dbReference>
<dbReference type="EMBL" id="JBDJNQ010000007">
    <property type="protein sequence ID" value="MEN5378686.1"/>
    <property type="molecule type" value="Genomic_DNA"/>
</dbReference>
<dbReference type="InterPro" id="IPR000620">
    <property type="entry name" value="EamA_dom"/>
</dbReference>
<evidence type="ECO:0000256" key="3">
    <source>
        <dbReference type="ARBA" id="ARBA00022692"/>
    </source>
</evidence>
<keyword evidence="10" id="KW-1185">Reference proteome</keyword>
<feature type="transmembrane region" description="Helical" evidence="6">
    <location>
        <begin position="170"/>
        <end position="189"/>
    </location>
</feature>
<dbReference type="Proteomes" id="UP001409291">
    <property type="component" value="Unassembled WGS sequence"/>
</dbReference>
<comment type="similarity">
    <text evidence="2">Belongs to the EamA transporter family.</text>
</comment>
<evidence type="ECO:0000256" key="4">
    <source>
        <dbReference type="ARBA" id="ARBA00022989"/>
    </source>
</evidence>
<feature type="transmembrane region" description="Helical" evidence="6">
    <location>
        <begin position="32"/>
        <end position="53"/>
    </location>
</feature>
<protein>
    <submittedName>
        <fullName evidence="9">DMT family transporter</fullName>
    </submittedName>
</protein>
<feature type="transmembrane region" description="Helical" evidence="6">
    <location>
        <begin position="65"/>
        <end position="85"/>
    </location>
</feature>
<feature type="transmembrane region" description="Helical" evidence="6">
    <location>
        <begin position="201"/>
        <end position="223"/>
    </location>
</feature>
<sequence>MKKSNKAISAALLSMVSVQGGASIAKQLFPAIGATGTSMLRIGLSTVLLNIINRPKFFQFTKQQWLYCAIYGIGIAAMNLIFYLAIQRIPLGLAVTVEFIGPLFLALSLSRKWLDVLWGLIACAGILFIVPWQSNNIDLIGLLLAFLAGIFWAVYIVMGSKVTGIMPGKDAVSTGMLFATLIIIPFALWDGGIFNLTPMLFLKGLGVAVLSSAVPFSLDLVALKRLPAKTFSILTSLQPAFAALSGMIFLSERLTPLQWISVACVISASMGATIFSKTKQQIEE</sequence>
<feature type="transmembrane region" description="Helical" evidence="6">
    <location>
        <begin position="91"/>
        <end position="109"/>
    </location>
</feature>
<feature type="domain" description="EamA" evidence="8">
    <location>
        <begin position="140"/>
        <end position="270"/>
    </location>
</feature>
<evidence type="ECO:0000259" key="8">
    <source>
        <dbReference type="Pfam" id="PF00892"/>
    </source>
</evidence>
<organism evidence="9 10">
    <name type="scientific">Sphingobacterium kitahiroshimense</name>
    <dbReference type="NCBI Taxonomy" id="470446"/>
    <lineage>
        <taxon>Bacteria</taxon>
        <taxon>Pseudomonadati</taxon>
        <taxon>Bacteroidota</taxon>
        <taxon>Sphingobacteriia</taxon>
        <taxon>Sphingobacteriales</taxon>
        <taxon>Sphingobacteriaceae</taxon>
        <taxon>Sphingobacterium</taxon>
    </lineage>
</organism>
<name>A0ABV0BVG7_9SPHI</name>
<evidence type="ECO:0000256" key="1">
    <source>
        <dbReference type="ARBA" id="ARBA00004141"/>
    </source>
</evidence>
<dbReference type="InterPro" id="IPR050638">
    <property type="entry name" value="AA-Vitamin_Transporters"/>
</dbReference>
<dbReference type="PANTHER" id="PTHR32322:SF2">
    <property type="entry name" value="EAMA DOMAIN-CONTAINING PROTEIN"/>
    <property type="match status" value="1"/>
</dbReference>
<feature type="chain" id="PRO_5045767948" evidence="7">
    <location>
        <begin position="23"/>
        <end position="284"/>
    </location>
</feature>
<evidence type="ECO:0000313" key="9">
    <source>
        <dbReference type="EMBL" id="MEN5378686.1"/>
    </source>
</evidence>
<dbReference type="RefSeq" id="WP_183912806.1">
    <property type="nucleotide sequence ID" value="NZ_JBDJNQ010000007.1"/>
</dbReference>
<evidence type="ECO:0000256" key="7">
    <source>
        <dbReference type="SAM" id="SignalP"/>
    </source>
</evidence>
<evidence type="ECO:0000256" key="2">
    <source>
        <dbReference type="ARBA" id="ARBA00007362"/>
    </source>
</evidence>
<keyword evidence="5 6" id="KW-0472">Membrane</keyword>
<evidence type="ECO:0000256" key="6">
    <source>
        <dbReference type="SAM" id="Phobius"/>
    </source>
</evidence>
<comment type="caution">
    <text evidence="9">The sequence shown here is derived from an EMBL/GenBank/DDBJ whole genome shotgun (WGS) entry which is preliminary data.</text>
</comment>
<dbReference type="InterPro" id="IPR037185">
    <property type="entry name" value="EmrE-like"/>
</dbReference>
<feature type="transmembrane region" description="Helical" evidence="6">
    <location>
        <begin position="256"/>
        <end position="275"/>
    </location>
</feature>
<feature type="signal peptide" evidence="7">
    <location>
        <begin position="1"/>
        <end position="22"/>
    </location>
</feature>
<dbReference type="SUPFAM" id="SSF103481">
    <property type="entry name" value="Multidrug resistance efflux transporter EmrE"/>
    <property type="match status" value="2"/>
</dbReference>
<dbReference type="PANTHER" id="PTHR32322">
    <property type="entry name" value="INNER MEMBRANE TRANSPORTER"/>
    <property type="match status" value="1"/>
</dbReference>
<gene>
    <name evidence="9" type="ORF">ABE541_15595</name>
</gene>
<keyword evidence="4 6" id="KW-1133">Transmembrane helix</keyword>
<evidence type="ECO:0000313" key="10">
    <source>
        <dbReference type="Proteomes" id="UP001409291"/>
    </source>
</evidence>
<reference evidence="9 10" key="1">
    <citation type="submission" date="2024-04" db="EMBL/GenBank/DDBJ databases">
        <title>WGS of bacteria from Torrens River.</title>
        <authorList>
            <person name="Wyrsch E.R."/>
            <person name="Drigo B."/>
        </authorList>
    </citation>
    <scope>NUCLEOTIDE SEQUENCE [LARGE SCALE GENOMIC DNA]</scope>
    <source>
        <strain evidence="9 10">TWI391</strain>
    </source>
</reference>
<feature type="transmembrane region" description="Helical" evidence="6">
    <location>
        <begin position="116"/>
        <end position="133"/>
    </location>
</feature>
<keyword evidence="7" id="KW-0732">Signal</keyword>
<feature type="transmembrane region" description="Helical" evidence="6">
    <location>
        <begin position="230"/>
        <end position="250"/>
    </location>
</feature>
<feature type="transmembrane region" description="Helical" evidence="6">
    <location>
        <begin position="139"/>
        <end position="158"/>
    </location>
</feature>
<accession>A0ABV0BVG7</accession>
<proteinExistence type="inferred from homology"/>
<keyword evidence="3 6" id="KW-0812">Transmembrane</keyword>
<evidence type="ECO:0000256" key="5">
    <source>
        <dbReference type="ARBA" id="ARBA00023136"/>
    </source>
</evidence>
<comment type="subcellular location">
    <subcellularLocation>
        <location evidence="1">Membrane</location>
        <topology evidence="1">Multi-pass membrane protein</topology>
    </subcellularLocation>
</comment>
<dbReference type="Pfam" id="PF00892">
    <property type="entry name" value="EamA"/>
    <property type="match status" value="1"/>
</dbReference>